<reference evidence="1 2" key="1">
    <citation type="journal article" date="2016" name="Nat. Commun.">
        <title>Thousands of microbial genomes shed light on interconnected biogeochemical processes in an aquifer system.</title>
        <authorList>
            <person name="Anantharaman K."/>
            <person name="Brown C.T."/>
            <person name="Hug L.A."/>
            <person name="Sharon I."/>
            <person name="Castelle C.J."/>
            <person name="Probst A.J."/>
            <person name="Thomas B.C."/>
            <person name="Singh A."/>
            <person name="Wilkins M.J."/>
            <person name="Karaoz U."/>
            <person name="Brodie E.L."/>
            <person name="Williams K.H."/>
            <person name="Hubbard S.S."/>
            <person name="Banfield J.F."/>
        </authorList>
    </citation>
    <scope>NUCLEOTIDE SEQUENCE [LARGE SCALE GENOMIC DNA]</scope>
</reference>
<dbReference type="Proteomes" id="UP000178849">
    <property type="component" value="Unassembled WGS sequence"/>
</dbReference>
<evidence type="ECO:0000313" key="2">
    <source>
        <dbReference type="Proteomes" id="UP000178849"/>
    </source>
</evidence>
<evidence type="ECO:0000313" key="1">
    <source>
        <dbReference type="EMBL" id="OGY89165.1"/>
    </source>
</evidence>
<dbReference type="EMBL" id="MHKL01000025">
    <property type="protein sequence ID" value="OGY89165.1"/>
    <property type="molecule type" value="Genomic_DNA"/>
</dbReference>
<dbReference type="AlphaFoldDB" id="A0A1G2BJB4"/>
<proteinExistence type="predicted"/>
<accession>A0A1G2BJB4</accession>
<gene>
    <name evidence="1" type="ORF">A2927_00545</name>
</gene>
<name>A0A1G2BJB4_9BACT</name>
<comment type="caution">
    <text evidence="1">The sequence shown here is derived from an EMBL/GenBank/DDBJ whole genome shotgun (WGS) entry which is preliminary data.</text>
</comment>
<organism evidence="1 2">
    <name type="scientific">Candidatus Komeilibacteria bacterium RIFCSPLOWO2_01_FULL_45_10</name>
    <dbReference type="NCBI Taxonomy" id="1798550"/>
    <lineage>
        <taxon>Bacteria</taxon>
        <taxon>Candidatus Komeiliibacteriota</taxon>
    </lineage>
</organism>
<sequence length="212" mass="24484">MKRYYLLLLGALVGATMVYKSVITFDHLVTDKVIGETVTKIINGDREISCYGAIRDASMAARHAVYHRQFGEGWFDEVYASIAVFDNGVIDSSHWDTYWLERDGSKKTYRRYQKILNLCRKALKSPSLLQIAYMKKREKVIEEIKRQGATKKFQVMIDQALPYFEGTAPAANDSGYYAPTLNREWVERRRAEGGQPLVDMWAWCLHDLRQSL</sequence>
<protein>
    <submittedName>
        <fullName evidence="1">Uncharacterized protein</fullName>
    </submittedName>
</protein>